<evidence type="ECO:0000256" key="1">
    <source>
        <dbReference type="ARBA" id="ARBA00007650"/>
    </source>
</evidence>
<evidence type="ECO:0000313" key="18">
    <source>
        <dbReference type="EMBL" id="RRJ88318.1"/>
    </source>
</evidence>
<dbReference type="InterPro" id="IPR027417">
    <property type="entry name" value="P-loop_NTPase"/>
</dbReference>
<evidence type="ECO:0000256" key="8">
    <source>
        <dbReference type="ARBA" id="ARBA00022967"/>
    </source>
</evidence>
<dbReference type="Proteomes" id="UP000274391">
    <property type="component" value="Unassembled WGS sequence"/>
</dbReference>
<name>A0A3P3W1U5_9MICO</name>
<dbReference type="FunFam" id="1.10.3060.10:FF:000002">
    <property type="entry name" value="Preprotein translocase subunit SecA"/>
    <property type="match status" value="1"/>
</dbReference>
<dbReference type="GO" id="GO:0065002">
    <property type="term" value="P:intracellular protein transmembrane transport"/>
    <property type="evidence" value="ECO:0007669"/>
    <property type="project" value="UniProtKB-UniRule"/>
</dbReference>
<evidence type="ECO:0000256" key="12">
    <source>
        <dbReference type="HAMAP-Rule" id="MF_01382"/>
    </source>
</evidence>
<keyword evidence="5 12" id="KW-0547">Nucleotide-binding</keyword>
<dbReference type="PROSITE" id="PS01312">
    <property type="entry name" value="SECA"/>
    <property type="match status" value="1"/>
</dbReference>
<keyword evidence="2 12" id="KW-0813">Transport</keyword>
<dbReference type="Gene3D" id="3.40.50.300">
    <property type="entry name" value="P-loop containing nucleotide triphosphate hydrolases"/>
    <property type="match status" value="2"/>
</dbReference>
<dbReference type="GO" id="GO:0006605">
    <property type="term" value="P:protein targeting"/>
    <property type="evidence" value="ECO:0007669"/>
    <property type="project" value="UniProtKB-UniRule"/>
</dbReference>
<dbReference type="Pfam" id="PF07516">
    <property type="entry name" value="SecA_SW"/>
    <property type="match status" value="1"/>
</dbReference>
<dbReference type="OrthoDB" id="9805579at2"/>
<feature type="compositionally biased region" description="Basic and acidic residues" evidence="14">
    <location>
        <begin position="989"/>
        <end position="998"/>
    </location>
</feature>
<dbReference type="RefSeq" id="WP_124969484.1">
    <property type="nucleotide sequence ID" value="NZ_RQVS01000002.1"/>
</dbReference>
<keyword evidence="7 12" id="KW-0653">Protein transport</keyword>
<dbReference type="SUPFAM" id="SSF81886">
    <property type="entry name" value="Helical scaffold and wing domains of SecA"/>
    <property type="match status" value="1"/>
</dbReference>
<dbReference type="SMART" id="SM00958">
    <property type="entry name" value="SecA_PP_bind"/>
    <property type="match status" value="1"/>
</dbReference>
<reference evidence="18 19" key="1">
    <citation type="submission" date="2018-11" db="EMBL/GenBank/DDBJ databases">
        <title>YIM 102482-1 draft genome.</title>
        <authorList>
            <person name="Li G."/>
            <person name="Jiang Y."/>
        </authorList>
    </citation>
    <scope>NUCLEOTIDE SEQUENCE [LARGE SCALE GENOMIC DNA]</scope>
    <source>
        <strain evidence="18 19">YIM 102482-1</strain>
    </source>
</reference>
<feature type="domain" description="SecA family profile" evidence="17">
    <location>
        <begin position="2"/>
        <end position="624"/>
    </location>
</feature>
<dbReference type="EC" id="7.4.2.8" evidence="12"/>
<feature type="domain" description="Helicase C-terminal" evidence="16">
    <location>
        <begin position="424"/>
        <end position="629"/>
    </location>
</feature>
<comment type="subcellular location">
    <subcellularLocation>
        <location evidence="12">Cell membrane</location>
        <topology evidence="12">Peripheral membrane protein</topology>
        <orientation evidence="12">Cytoplasmic side</orientation>
    </subcellularLocation>
    <subcellularLocation>
        <location evidence="12">Cytoplasm</location>
    </subcellularLocation>
    <text evidence="12">Distribution is 50-50.</text>
</comment>
<evidence type="ECO:0000256" key="5">
    <source>
        <dbReference type="ARBA" id="ARBA00022741"/>
    </source>
</evidence>
<comment type="catalytic activity">
    <reaction evidence="11 12">
        <text>ATP + H2O + cellular proteinSide 1 = ADP + phosphate + cellular proteinSide 2.</text>
        <dbReference type="EC" id="7.4.2.8"/>
    </reaction>
</comment>
<evidence type="ECO:0000256" key="11">
    <source>
        <dbReference type="ARBA" id="ARBA00034006"/>
    </source>
</evidence>
<evidence type="ECO:0000256" key="7">
    <source>
        <dbReference type="ARBA" id="ARBA00022927"/>
    </source>
</evidence>
<dbReference type="CDD" id="cd18803">
    <property type="entry name" value="SF2_C_secA"/>
    <property type="match status" value="1"/>
</dbReference>
<evidence type="ECO:0000256" key="10">
    <source>
        <dbReference type="ARBA" id="ARBA00023136"/>
    </source>
</evidence>
<keyword evidence="6 12" id="KW-0067">ATP-binding</keyword>
<dbReference type="InterPro" id="IPR036266">
    <property type="entry name" value="SecA_Wing/Scaffold_sf"/>
</dbReference>
<dbReference type="SUPFAM" id="SSF52540">
    <property type="entry name" value="P-loop containing nucleoside triphosphate hydrolases"/>
    <property type="match status" value="2"/>
</dbReference>
<dbReference type="PROSITE" id="PS51194">
    <property type="entry name" value="HELICASE_CTER"/>
    <property type="match status" value="1"/>
</dbReference>
<gene>
    <name evidence="12 18" type="primary">secA</name>
    <name evidence="18" type="ORF">EG850_02425</name>
</gene>
<dbReference type="InterPro" id="IPR044722">
    <property type="entry name" value="SecA_SF2_C"/>
</dbReference>
<dbReference type="Pfam" id="PF07517">
    <property type="entry name" value="SecA_DEAD"/>
    <property type="match status" value="1"/>
</dbReference>
<comment type="function">
    <text evidence="12">Part of the Sec protein translocase complex. Interacts with the SecYEG preprotein conducting channel. Has a central role in coupling the hydrolysis of ATP to the transfer of proteins into and across the cell membrane, serving as an ATP-driven molecular motor driving the stepwise translocation of polypeptide chains across the membrane.</text>
</comment>
<sequence length="998" mass="110391">MASVLEKMLRFGEGRQVRRLERIAKQVNQLEEHFLDLSDEELRDLTEDFRERYQEEIDAGKKEADILDGMLPEAFGAVREAARRTLGQRHYDVQIMGGAALHGGNIAEMKTGEGKTLVATLAAYLNAIPGKGVHVVTVNDFLASYQSDLMGRVFRALGMSTGCILVGQTPAERREQYAADITYGTNNEFGFDYLRDNMATSVEACVQRGHHFVIVDEVDSILIDEARTPLIISGPASGDVNRWYTEFAKIARRLKEDRDYEVDEKKRTIGVLEPGIDRVEDELGIDNLYEQANTPLISFLNNAIRAKALFARDKEYVVQNGEVLIVDEHTGRILPGRRYNEGLHQAIEAKEGVEIKAENQTLATVTLQNYFLMYDKISGMTGTAETEAAEFNTTYKLGVIPIPTNRPMARIDQPDLVYKNERAKFDQVVEDIVERHDAGQPVLVGTTSVEKSEYLSKLLARRGVKHEVLNAKNHAREAAIVAQAGRKGAVTVATNMAGRGTDIMLGGNAEFIAVAEMAALGLDPEENSEEYEKQWPIVLERMKEAVAEEAEEVADLGGLYVLGTERHESRRIDNQLRGRAGRQGDPGESRFYLSMTDDLMRLFNTSAARTLMASDNIPDDMAIESKIVSNSIKQAQGHVESRNAEIRKNVFKYDVVLNEQRESIYSDRRAILEGDDLAEKVRAFISGAIDDIVATHTTAGAPDDWDLDQLETELKQLYPMSITVDEIIEDAGGLGAITREQIEAELHADADLAYEKREEVLGEEATRELERRVVLQVIDRKWRDHLYEMDSLKDGIGLRAMAQKDPLVEYQREGFAMYQQMLGGIREESVGFLMHLDVKVTEVEAPDGSTQRKISVQAKGLDAQPAQQLNYSAADERGDVKVTDGRGHVNVGATRAAMRKEMTQGTASALREAAAESGDAGSEVAGARPAAAAATKAPTKPQPKKGKAKSGNPAKQAATQGRSAADVAREQRAATARNEQRGTFGQRTDGTEPRKPKH</sequence>
<evidence type="ECO:0000256" key="13">
    <source>
        <dbReference type="RuleBase" id="RU003874"/>
    </source>
</evidence>
<dbReference type="InterPro" id="IPR014001">
    <property type="entry name" value="Helicase_ATP-bd"/>
</dbReference>
<evidence type="ECO:0000259" key="16">
    <source>
        <dbReference type="PROSITE" id="PS51194"/>
    </source>
</evidence>
<dbReference type="PROSITE" id="PS51192">
    <property type="entry name" value="HELICASE_ATP_BIND_1"/>
    <property type="match status" value="1"/>
</dbReference>
<dbReference type="GO" id="GO:0017038">
    <property type="term" value="P:protein import"/>
    <property type="evidence" value="ECO:0007669"/>
    <property type="project" value="InterPro"/>
</dbReference>
<comment type="similarity">
    <text evidence="1 12 13">Belongs to the SecA family.</text>
</comment>
<feature type="domain" description="Helicase ATP-binding" evidence="15">
    <location>
        <begin position="96"/>
        <end position="254"/>
    </location>
</feature>
<evidence type="ECO:0000259" key="15">
    <source>
        <dbReference type="PROSITE" id="PS51192"/>
    </source>
</evidence>
<keyword evidence="8 12" id="KW-1278">Translocase</keyword>
<keyword evidence="3 12" id="KW-1003">Cell membrane</keyword>
<feature type="binding site" evidence="12">
    <location>
        <position position="94"/>
    </location>
    <ligand>
        <name>ATP</name>
        <dbReference type="ChEBI" id="CHEBI:30616"/>
    </ligand>
</feature>
<dbReference type="SUPFAM" id="SSF81767">
    <property type="entry name" value="Pre-protein crosslinking domain of SecA"/>
    <property type="match status" value="1"/>
</dbReference>
<dbReference type="HAMAP" id="MF_01382">
    <property type="entry name" value="SecA"/>
    <property type="match status" value="1"/>
</dbReference>
<dbReference type="GO" id="GO:0043952">
    <property type="term" value="P:protein transport by the Sec complex"/>
    <property type="evidence" value="ECO:0007669"/>
    <property type="project" value="TreeGrafter"/>
</dbReference>
<dbReference type="InterPro" id="IPR011130">
    <property type="entry name" value="SecA_preprotein_X-link_dom"/>
</dbReference>
<comment type="subunit">
    <text evidence="12">Monomer and homodimer. Part of the essential Sec protein translocation apparatus which comprises SecA, SecYEG and auxiliary proteins SecDF. Other proteins may also be involved.</text>
</comment>
<dbReference type="PRINTS" id="PR00906">
    <property type="entry name" value="SECA"/>
</dbReference>
<feature type="binding site" evidence="12">
    <location>
        <position position="502"/>
    </location>
    <ligand>
        <name>ATP</name>
        <dbReference type="ChEBI" id="CHEBI:30616"/>
    </ligand>
</feature>
<dbReference type="AlphaFoldDB" id="A0A3P3W1U5"/>
<evidence type="ECO:0000256" key="9">
    <source>
        <dbReference type="ARBA" id="ARBA00023010"/>
    </source>
</evidence>
<dbReference type="PANTHER" id="PTHR30612">
    <property type="entry name" value="SECA INNER MEMBRANE COMPONENT OF SEC PROTEIN SECRETION SYSTEM"/>
    <property type="match status" value="1"/>
</dbReference>
<dbReference type="CDD" id="cd17928">
    <property type="entry name" value="DEXDc_SecA"/>
    <property type="match status" value="1"/>
</dbReference>
<dbReference type="GO" id="GO:0005886">
    <property type="term" value="C:plasma membrane"/>
    <property type="evidence" value="ECO:0007669"/>
    <property type="project" value="UniProtKB-SubCell"/>
</dbReference>
<dbReference type="InterPro" id="IPR011115">
    <property type="entry name" value="SecA_DEAD"/>
</dbReference>
<keyword evidence="9 12" id="KW-0811">Translocation</keyword>
<dbReference type="InterPro" id="IPR011116">
    <property type="entry name" value="SecA_Wing/Scaffold"/>
</dbReference>
<dbReference type="InterPro" id="IPR020937">
    <property type="entry name" value="SecA_CS"/>
</dbReference>
<organism evidence="18 19">
    <name type="scientific">Gulosibacter macacae</name>
    <dbReference type="NCBI Taxonomy" id="2488791"/>
    <lineage>
        <taxon>Bacteria</taxon>
        <taxon>Bacillati</taxon>
        <taxon>Actinomycetota</taxon>
        <taxon>Actinomycetes</taxon>
        <taxon>Micrococcales</taxon>
        <taxon>Microbacteriaceae</taxon>
        <taxon>Gulosibacter</taxon>
    </lineage>
</organism>
<keyword evidence="10 12" id="KW-0472">Membrane</keyword>
<evidence type="ECO:0000256" key="4">
    <source>
        <dbReference type="ARBA" id="ARBA00022490"/>
    </source>
</evidence>
<feature type="region of interest" description="Disordered" evidence="14">
    <location>
        <begin position="898"/>
        <end position="998"/>
    </location>
</feature>
<evidence type="ECO:0000313" key="19">
    <source>
        <dbReference type="Proteomes" id="UP000274391"/>
    </source>
</evidence>
<dbReference type="InterPro" id="IPR000185">
    <property type="entry name" value="SecA"/>
</dbReference>
<proteinExistence type="inferred from homology"/>
<dbReference type="SMART" id="SM00957">
    <property type="entry name" value="SecA_DEAD"/>
    <property type="match status" value="1"/>
</dbReference>
<dbReference type="NCBIfam" id="NF009538">
    <property type="entry name" value="PRK12904.1"/>
    <property type="match status" value="1"/>
</dbReference>
<keyword evidence="19" id="KW-1185">Reference proteome</keyword>
<evidence type="ECO:0000259" key="17">
    <source>
        <dbReference type="PROSITE" id="PS51196"/>
    </source>
</evidence>
<evidence type="ECO:0000256" key="14">
    <source>
        <dbReference type="SAM" id="MobiDB-lite"/>
    </source>
</evidence>
<dbReference type="FunFam" id="3.90.1440.10:FF:000002">
    <property type="entry name" value="Protein translocase subunit SecA"/>
    <property type="match status" value="1"/>
</dbReference>
<dbReference type="GO" id="GO:0031522">
    <property type="term" value="C:cell envelope Sec protein transport complex"/>
    <property type="evidence" value="ECO:0007669"/>
    <property type="project" value="UniProtKB-ARBA"/>
</dbReference>
<dbReference type="Gene3D" id="3.90.1440.10">
    <property type="entry name" value="SecA, preprotein cross-linking domain"/>
    <property type="match status" value="1"/>
</dbReference>
<dbReference type="GO" id="GO:0005524">
    <property type="term" value="F:ATP binding"/>
    <property type="evidence" value="ECO:0007669"/>
    <property type="project" value="UniProtKB-UniRule"/>
</dbReference>
<accession>A0A3P3W1U5</accession>
<dbReference type="NCBIfam" id="TIGR00963">
    <property type="entry name" value="secA"/>
    <property type="match status" value="1"/>
</dbReference>
<dbReference type="PROSITE" id="PS51196">
    <property type="entry name" value="SECA_MOTOR_DEAD"/>
    <property type="match status" value="1"/>
</dbReference>
<dbReference type="EMBL" id="RQVS01000002">
    <property type="protein sequence ID" value="RRJ88318.1"/>
    <property type="molecule type" value="Genomic_DNA"/>
</dbReference>
<dbReference type="GO" id="GO:0005829">
    <property type="term" value="C:cytosol"/>
    <property type="evidence" value="ECO:0007669"/>
    <property type="project" value="TreeGrafter"/>
</dbReference>
<dbReference type="FunFam" id="3.40.50.300:FF:000113">
    <property type="entry name" value="Preprotein translocase subunit SecA"/>
    <property type="match status" value="1"/>
</dbReference>
<dbReference type="GO" id="GO:0008564">
    <property type="term" value="F:protein-exporting ATPase activity"/>
    <property type="evidence" value="ECO:0007669"/>
    <property type="project" value="UniProtKB-EC"/>
</dbReference>
<dbReference type="InterPro" id="IPR036670">
    <property type="entry name" value="SecA_X-link_sf"/>
</dbReference>
<keyword evidence="4 12" id="KW-0963">Cytoplasm</keyword>
<protein>
    <recommendedName>
        <fullName evidence="12 13">Protein translocase subunit SecA</fullName>
        <ecNumber evidence="12">7.4.2.8</ecNumber>
    </recommendedName>
</protein>
<dbReference type="Pfam" id="PF21090">
    <property type="entry name" value="P-loop_SecA"/>
    <property type="match status" value="1"/>
</dbReference>
<feature type="binding site" evidence="12">
    <location>
        <begin position="112"/>
        <end position="116"/>
    </location>
    <ligand>
        <name>ATP</name>
        <dbReference type="ChEBI" id="CHEBI:30616"/>
    </ligand>
</feature>
<dbReference type="PANTHER" id="PTHR30612:SF0">
    <property type="entry name" value="CHLOROPLAST PROTEIN-TRANSPORTING ATPASE"/>
    <property type="match status" value="1"/>
</dbReference>
<evidence type="ECO:0000256" key="2">
    <source>
        <dbReference type="ARBA" id="ARBA00022448"/>
    </source>
</evidence>
<feature type="compositionally biased region" description="Low complexity" evidence="14">
    <location>
        <begin position="915"/>
        <end position="939"/>
    </location>
</feature>
<comment type="caution">
    <text evidence="18">The sequence shown here is derived from an EMBL/GenBank/DDBJ whole genome shotgun (WGS) entry which is preliminary data.</text>
</comment>
<dbReference type="Pfam" id="PF01043">
    <property type="entry name" value="SecA_PP_bind"/>
    <property type="match status" value="1"/>
</dbReference>
<evidence type="ECO:0000256" key="6">
    <source>
        <dbReference type="ARBA" id="ARBA00022840"/>
    </source>
</evidence>
<dbReference type="InterPro" id="IPR001650">
    <property type="entry name" value="Helicase_C-like"/>
</dbReference>
<dbReference type="InterPro" id="IPR014018">
    <property type="entry name" value="SecA_motor_DEAD"/>
</dbReference>
<evidence type="ECO:0000256" key="3">
    <source>
        <dbReference type="ARBA" id="ARBA00022475"/>
    </source>
</evidence>
<dbReference type="Gene3D" id="1.10.3060.10">
    <property type="entry name" value="Helical scaffold and wing domains of SecA"/>
    <property type="match status" value="1"/>
</dbReference>